<evidence type="ECO:0000256" key="1">
    <source>
        <dbReference type="SAM" id="MobiDB-lite"/>
    </source>
</evidence>
<evidence type="ECO:0000313" key="2">
    <source>
        <dbReference type="EMBL" id="CAE7669388.1"/>
    </source>
</evidence>
<dbReference type="AlphaFoldDB" id="A0A812WDT7"/>
<gene>
    <name evidence="2" type="ORF">SNEC2469_LOCUS19153</name>
</gene>
<name>A0A812WDT7_9DINO</name>
<comment type="caution">
    <text evidence="2">The sequence shown here is derived from an EMBL/GenBank/DDBJ whole genome shotgun (WGS) entry which is preliminary data.</text>
</comment>
<dbReference type="Proteomes" id="UP000601435">
    <property type="component" value="Unassembled WGS sequence"/>
</dbReference>
<protein>
    <submittedName>
        <fullName evidence="2">Uncharacterized protein</fullName>
    </submittedName>
</protein>
<dbReference type="EMBL" id="CAJNJA010032642">
    <property type="protein sequence ID" value="CAE7669388.1"/>
    <property type="molecule type" value="Genomic_DNA"/>
</dbReference>
<keyword evidence="3" id="KW-1185">Reference proteome</keyword>
<reference evidence="2" key="1">
    <citation type="submission" date="2021-02" db="EMBL/GenBank/DDBJ databases">
        <authorList>
            <person name="Dougan E. K."/>
            <person name="Rhodes N."/>
            <person name="Thang M."/>
            <person name="Chan C."/>
        </authorList>
    </citation>
    <scope>NUCLEOTIDE SEQUENCE</scope>
</reference>
<evidence type="ECO:0000313" key="3">
    <source>
        <dbReference type="Proteomes" id="UP000601435"/>
    </source>
</evidence>
<feature type="compositionally biased region" description="Basic and acidic residues" evidence="1">
    <location>
        <begin position="8"/>
        <end position="22"/>
    </location>
</feature>
<feature type="region of interest" description="Disordered" evidence="1">
    <location>
        <begin position="61"/>
        <end position="83"/>
    </location>
</feature>
<feature type="compositionally biased region" description="Basic and acidic residues" evidence="1">
    <location>
        <begin position="67"/>
        <end position="83"/>
    </location>
</feature>
<proteinExistence type="predicted"/>
<sequence>MAEMIDTLEQKNRDETGKKADWRQDGSRHFDILVGALLSVTSLCMEVSVLVIEPVVEPTSSAQSAEFRQEMKHTKTALDEREDEAKRKKAAVELASSQVAQLRQELATLADELGQIAASDQELTKMREAEHEEHVKAYKDLQLGVAGVQAAIKALRDYYSQDRQPVSVDMAASMALAAEGRAPRLAEVEASTAGAGVISLLEVVESNFARNMADLQSQDRNAQENYDQMIHESQVQSHGTAEQAHGGTCANEAIHHGITSVYLRECL</sequence>
<dbReference type="OrthoDB" id="445247at2759"/>
<organism evidence="2 3">
    <name type="scientific">Symbiodinium necroappetens</name>
    <dbReference type="NCBI Taxonomy" id="1628268"/>
    <lineage>
        <taxon>Eukaryota</taxon>
        <taxon>Sar</taxon>
        <taxon>Alveolata</taxon>
        <taxon>Dinophyceae</taxon>
        <taxon>Suessiales</taxon>
        <taxon>Symbiodiniaceae</taxon>
        <taxon>Symbiodinium</taxon>
    </lineage>
</organism>
<feature type="region of interest" description="Disordered" evidence="1">
    <location>
        <begin position="1"/>
        <end position="22"/>
    </location>
</feature>
<accession>A0A812WDT7</accession>